<sequence length="329" mass="38877">MQYFCTLFNSFYLSRGLAMYNSLVRQTSDFHLFIFAFDQPSCELLKGMDLPSATIISLQEFETEELLSVKDSRTVGEYCWTCTSFTIWHCIHHYNLDHCTYLDADLLFFSDPKVLTDEMGENDVLITRHNYSKEYDQSELSGIYCVQFLTFKNTVRGLKALDWWCKVCLDWCYSRFEDGKFGDQKYLDDWTERFEGVHVLENYGGGVAPWNSKDYKFQDAGGRVIIQSEREQKTELVFYHFHDFRYCENGNFRLTAEQYLLNGDVVRNVYQPYAKGLKQAEQQVTQFDPKAVYHERLLPMKWIYVSLSRRIRFMVSGAHKNYAKKSYLL</sequence>
<organism evidence="1 2">
    <name type="scientific">Dyadobacter luteus</name>
    <dbReference type="NCBI Taxonomy" id="2259619"/>
    <lineage>
        <taxon>Bacteria</taxon>
        <taxon>Pseudomonadati</taxon>
        <taxon>Bacteroidota</taxon>
        <taxon>Cytophagia</taxon>
        <taxon>Cytophagales</taxon>
        <taxon>Spirosomataceae</taxon>
        <taxon>Dyadobacter</taxon>
    </lineage>
</organism>
<dbReference type="SUPFAM" id="SSF53448">
    <property type="entry name" value="Nucleotide-diphospho-sugar transferases"/>
    <property type="match status" value="1"/>
</dbReference>
<dbReference type="OrthoDB" id="186344at2"/>
<keyword evidence="2" id="KW-1185">Reference proteome</keyword>
<dbReference type="AlphaFoldDB" id="A0A3D8YEY5"/>
<dbReference type="GO" id="GO:0016740">
    <property type="term" value="F:transferase activity"/>
    <property type="evidence" value="ECO:0007669"/>
    <property type="project" value="UniProtKB-KW"/>
</dbReference>
<dbReference type="InterPro" id="IPR029044">
    <property type="entry name" value="Nucleotide-diphossugar_trans"/>
</dbReference>
<evidence type="ECO:0000313" key="1">
    <source>
        <dbReference type="EMBL" id="REA63045.1"/>
    </source>
</evidence>
<name>A0A3D8YEY5_9BACT</name>
<protein>
    <submittedName>
        <fullName evidence="1">Glycosyl transferase</fullName>
    </submittedName>
</protein>
<proteinExistence type="predicted"/>
<dbReference type="Proteomes" id="UP000256373">
    <property type="component" value="Unassembled WGS sequence"/>
</dbReference>
<keyword evidence="1" id="KW-0808">Transferase</keyword>
<dbReference type="Gene3D" id="3.90.550.10">
    <property type="entry name" value="Spore Coat Polysaccharide Biosynthesis Protein SpsA, Chain A"/>
    <property type="match status" value="1"/>
</dbReference>
<comment type="caution">
    <text evidence="1">The sequence shown here is derived from an EMBL/GenBank/DDBJ whole genome shotgun (WGS) entry which is preliminary data.</text>
</comment>
<reference evidence="1 2" key="1">
    <citation type="submission" date="2018-07" db="EMBL/GenBank/DDBJ databases">
        <title>Dyadobacter roseus sp. nov., isolated from rose rhizosphere soil.</title>
        <authorList>
            <person name="Chen L."/>
        </authorList>
    </citation>
    <scope>NUCLEOTIDE SEQUENCE [LARGE SCALE GENOMIC DNA]</scope>
    <source>
        <strain evidence="1 2">RS19</strain>
    </source>
</reference>
<evidence type="ECO:0000313" key="2">
    <source>
        <dbReference type="Proteomes" id="UP000256373"/>
    </source>
</evidence>
<gene>
    <name evidence="1" type="ORF">DSL64_05325</name>
</gene>
<accession>A0A3D8YEY5</accession>
<dbReference type="RefSeq" id="WP_115829633.1">
    <property type="nucleotide sequence ID" value="NZ_QNUL01000003.1"/>
</dbReference>
<dbReference type="EMBL" id="QNUL01000003">
    <property type="protein sequence ID" value="REA63045.1"/>
    <property type="molecule type" value="Genomic_DNA"/>
</dbReference>